<protein>
    <submittedName>
        <fullName evidence="2">Type VI secretion system-associated lipoprotein</fullName>
    </submittedName>
</protein>
<dbReference type="PROSITE" id="PS51257">
    <property type="entry name" value="PROKAR_LIPOPROTEIN"/>
    <property type="match status" value="1"/>
</dbReference>
<accession>A0A1S8DJM9</accession>
<proteinExistence type="predicted"/>
<keyword evidence="3" id="KW-1185">Reference proteome</keyword>
<name>A0A1S8DJM9_9GAMM</name>
<feature type="signal peptide" evidence="1">
    <location>
        <begin position="1"/>
        <end position="19"/>
    </location>
</feature>
<dbReference type="Gene3D" id="2.60.40.4150">
    <property type="entry name" value="Type VI secretion system, lipoprotein SciN"/>
    <property type="match status" value="1"/>
</dbReference>
<dbReference type="EMBL" id="MUBC01000003">
    <property type="protein sequence ID" value="ONM45544.1"/>
    <property type="molecule type" value="Genomic_DNA"/>
</dbReference>
<dbReference type="PANTHER" id="PTHR37625:SF4">
    <property type="entry name" value="OUTER MEMBRANE LIPOPROTEIN"/>
    <property type="match status" value="1"/>
</dbReference>
<sequence>MHRLLLALTACLLSACSLLSPYSDMTKIDLQISATDALNPDLHGRPSPVVLQLVELRHPVAFEQADFFALQQRPQQILSPDLLALQELELRPGEQRHFKIAAGAEARHLGLIAAYRDLPNTRWRIRLDVQPGARNQFTLALDEHGISQRHTTGEP</sequence>
<gene>
    <name evidence="2" type="ORF">BXT89_02395</name>
</gene>
<reference evidence="2 3" key="1">
    <citation type="submission" date="2017-01" db="EMBL/GenBank/DDBJ databases">
        <title>Draft genome sequence of Pseudomonas pachastrellae type strain CCUG 46540T from a deep sea.</title>
        <authorList>
            <person name="Gomila M."/>
            <person name="Mulet M."/>
            <person name="Lalucat J."/>
            <person name="Garcia-Valdes E."/>
        </authorList>
    </citation>
    <scope>NUCLEOTIDE SEQUENCE [LARGE SCALE GENOMIC DNA]</scope>
    <source>
        <strain evidence="2 3">CCUG 46540</strain>
    </source>
</reference>
<dbReference type="RefSeq" id="WP_083724309.1">
    <property type="nucleotide sequence ID" value="NZ_FOUD01000010.1"/>
</dbReference>
<dbReference type="NCBIfam" id="TIGR03352">
    <property type="entry name" value="VI_chp_3"/>
    <property type="match status" value="1"/>
</dbReference>
<comment type="caution">
    <text evidence="2">The sequence shown here is derived from an EMBL/GenBank/DDBJ whole genome shotgun (WGS) entry which is preliminary data.</text>
</comment>
<keyword evidence="1" id="KW-0732">Signal</keyword>
<dbReference type="InterPro" id="IPR017734">
    <property type="entry name" value="T6SS_SciN"/>
</dbReference>
<dbReference type="Proteomes" id="UP000242847">
    <property type="component" value="Unassembled WGS sequence"/>
</dbReference>
<dbReference type="AlphaFoldDB" id="A0A1S8DJM9"/>
<dbReference type="STRING" id="254161.SAMN05216256_110121"/>
<evidence type="ECO:0000313" key="2">
    <source>
        <dbReference type="EMBL" id="ONM45544.1"/>
    </source>
</evidence>
<evidence type="ECO:0000256" key="1">
    <source>
        <dbReference type="SAM" id="SignalP"/>
    </source>
</evidence>
<keyword evidence="2" id="KW-0449">Lipoprotein</keyword>
<dbReference type="PANTHER" id="PTHR37625">
    <property type="entry name" value="OUTER MEMBRANE LIPOPROTEIN-RELATED"/>
    <property type="match status" value="1"/>
</dbReference>
<organism evidence="2 3">
    <name type="scientific">Halopseudomonas pachastrellae</name>
    <dbReference type="NCBI Taxonomy" id="254161"/>
    <lineage>
        <taxon>Bacteria</taxon>
        <taxon>Pseudomonadati</taxon>
        <taxon>Pseudomonadota</taxon>
        <taxon>Gammaproteobacteria</taxon>
        <taxon>Pseudomonadales</taxon>
        <taxon>Pseudomonadaceae</taxon>
        <taxon>Halopseudomonas</taxon>
    </lineage>
</organism>
<feature type="chain" id="PRO_5010528595" evidence="1">
    <location>
        <begin position="20"/>
        <end position="155"/>
    </location>
</feature>
<evidence type="ECO:0000313" key="3">
    <source>
        <dbReference type="Proteomes" id="UP000242847"/>
    </source>
</evidence>
<dbReference type="OrthoDB" id="5471061at2"/>
<dbReference type="Pfam" id="PF12790">
    <property type="entry name" value="T6SS-SciN"/>
    <property type="match status" value="1"/>
</dbReference>
<dbReference type="InterPro" id="IPR038706">
    <property type="entry name" value="Type_VI_SciN-like_sf"/>
</dbReference>